<reference evidence="1 2" key="1">
    <citation type="submission" date="2024-11" db="EMBL/GenBank/DDBJ databases">
        <title>A near-complete genome assembly of Cinchona calisaya.</title>
        <authorList>
            <person name="Lian D.C."/>
            <person name="Zhao X.W."/>
            <person name="Wei L."/>
        </authorList>
    </citation>
    <scope>NUCLEOTIDE SEQUENCE [LARGE SCALE GENOMIC DNA]</scope>
    <source>
        <tissue evidence="1">Nenye</tissue>
    </source>
</reference>
<evidence type="ECO:0000313" key="2">
    <source>
        <dbReference type="Proteomes" id="UP001630127"/>
    </source>
</evidence>
<comment type="caution">
    <text evidence="1">The sequence shown here is derived from an EMBL/GenBank/DDBJ whole genome shotgun (WGS) entry which is preliminary data.</text>
</comment>
<dbReference type="EMBL" id="JBJUIK010000002">
    <property type="protein sequence ID" value="KAL3534884.1"/>
    <property type="molecule type" value="Genomic_DNA"/>
</dbReference>
<evidence type="ECO:0000313" key="1">
    <source>
        <dbReference type="EMBL" id="KAL3534884.1"/>
    </source>
</evidence>
<accession>A0ABD3AUJ3</accession>
<dbReference type="AlphaFoldDB" id="A0ABD3AUJ3"/>
<sequence>MNIAHISQGEISLSLWDLSTLGGLPCSGLFYYEVVPTKRLFSTIDKQGKKVIHPGCQYLFVDFRHLCEGSKKTLKVSASKWINFWYRGVHKYQVSAKHGGRKNDTQLMDFPSGAIANPFDLSEEKHGAFVELAVNDVYREEIYLAAFISCWI</sequence>
<name>A0ABD3AUJ3_9GENT</name>
<proteinExistence type="predicted"/>
<dbReference type="Proteomes" id="UP001630127">
    <property type="component" value="Unassembled WGS sequence"/>
</dbReference>
<keyword evidence="2" id="KW-1185">Reference proteome</keyword>
<organism evidence="1 2">
    <name type="scientific">Cinchona calisaya</name>
    <dbReference type="NCBI Taxonomy" id="153742"/>
    <lineage>
        <taxon>Eukaryota</taxon>
        <taxon>Viridiplantae</taxon>
        <taxon>Streptophyta</taxon>
        <taxon>Embryophyta</taxon>
        <taxon>Tracheophyta</taxon>
        <taxon>Spermatophyta</taxon>
        <taxon>Magnoliopsida</taxon>
        <taxon>eudicotyledons</taxon>
        <taxon>Gunneridae</taxon>
        <taxon>Pentapetalae</taxon>
        <taxon>asterids</taxon>
        <taxon>lamiids</taxon>
        <taxon>Gentianales</taxon>
        <taxon>Rubiaceae</taxon>
        <taxon>Cinchonoideae</taxon>
        <taxon>Cinchoneae</taxon>
        <taxon>Cinchona</taxon>
    </lineage>
</organism>
<gene>
    <name evidence="1" type="ORF">ACH5RR_003345</name>
</gene>
<protein>
    <submittedName>
        <fullName evidence="1">Uncharacterized protein</fullName>
    </submittedName>
</protein>